<dbReference type="NCBIfam" id="TIGR00361">
    <property type="entry name" value="ComEC_Rec2"/>
    <property type="match status" value="1"/>
</dbReference>
<feature type="transmembrane region" description="Helical" evidence="6">
    <location>
        <begin position="229"/>
        <end position="252"/>
    </location>
</feature>
<feature type="transmembrane region" description="Helical" evidence="6">
    <location>
        <begin position="272"/>
        <end position="298"/>
    </location>
</feature>
<dbReference type="AlphaFoldDB" id="A0A4Z0M226"/>
<organism evidence="8 9">
    <name type="scientific">Mangrovimicrobium sediminis</name>
    <dbReference type="NCBI Taxonomy" id="2562682"/>
    <lineage>
        <taxon>Bacteria</taxon>
        <taxon>Pseudomonadati</taxon>
        <taxon>Pseudomonadota</taxon>
        <taxon>Gammaproteobacteria</taxon>
        <taxon>Cellvibrionales</taxon>
        <taxon>Halieaceae</taxon>
        <taxon>Mangrovimicrobium</taxon>
    </lineage>
</organism>
<dbReference type="Gene3D" id="3.60.15.10">
    <property type="entry name" value="Ribonuclease Z/Hydroxyacylglutathione hydrolase-like"/>
    <property type="match status" value="1"/>
</dbReference>
<keyword evidence="4 6" id="KW-1133">Transmembrane helix</keyword>
<reference evidence="8 9" key="1">
    <citation type="submission" date="2019-04" db="EMBL/GenBank/DDBJ databases">
        <title>Taxonomy of novel Haliea sp. from mangrove soil of West Coast of India.</title>
        <authorList>
            <person name="Verma A."/>
            <person name="Kumar P."/>
            <person name="Krishnamurthi S."/>
        </authorList>
    </citation>
    <scope>NUCLEOTIDE SEQUENCE [LARGE SCALE GENOMIC DNA]</scope>
    <source>
        <strain evidence="8 9">SAOS-164</strain>
    </source>
</reference>
<feature type="transmembrane region" description="Helical" evidence="6">
    <location>
        <begin position="334"/>
        <end position="351"/>
    </location>
</feature>
<dbReference type="PANTHER" id="PTHR30619:SF1">
    <property type="entry name" value="RECOMBINATION PROTEIN 2"/>
    <property type="match status" value="1"/>
</dbReference>
<evidence type="ECO:0000256" key="1">
    <source>
        <dbReference type="ARBA" id="ARBA00004651"/>
    </source>
</evidence>
<dbReference type="SMART" id="SM00849">
    <property type="entry name" value="Lactamase_B"/>
    <property type="match status" value="1"/>
</dbReference>
<keyword evidence="3 6" id="KW-0812">Transmembrane</keyword>
<sequence length="791" mass="83098">MARRTGVRGRYYALSDPGSLPVYSAMLGWLAGTVLLALLPRLPGAATQVLLVAAGLVLLLAGRAGASRYRLLGRLGCGHAWLAAGALLCALGSGAWRAADYLAGQLPPACNTEEIVLRGRVASLPRRSSFADGVKRQRFEFDVAQLTPDECSGPRRVLLSYYGTHELVPGEDWRFTTRLRHPWGLANPGSFNARGWYAASGVHATGSVRGEDERLAPAGAGIGPLRAQLAAAMAGAGLTAAPAAMLPALTVGDRSGLDHHLWRLLQAFGVNHLLVISGLHVAMVAGLGLLLGRALAALLACGGSRRWQRAVPACCAMLGAVSYAALAGFSLPTVRALCMVACLLFATLLARRSGAGHSLLLAACLLLLLDPLALLGSGFWLSCGAVAALLWQDRWRSAGASPLGRSARAHLYMNLAVLPTGAWLFGGSSWVAAAANLLLVPLVGVWIVPLALAGCAVWWVAQPLAAALWRLAGWPLDLLTSAAAGVDTSPFFLDLPGRLLPVFCALAAAVLWPLPWRAVARLMVLSLLLPLTIPPSVPPQPQLTLLDVGQGTAVVFSAGGRTLLYDTGGGNPAGPSLAHSVVLPWLRQRGVRALDELVVSHADLDHSGGVADILAALPVARFRAGVGVRANREPAPCRAGQAWAWPGDVQFQFLWPPAGARRGNDSSCVLAINASGLRILLAGDVSQAAEREMIRYWGDALAADVLLVGHHGSATSTSQAWLNHVRPRIALVGAGYASRFGHPHPVVIGRLQGQGVEVRQSAQEGALTLQVTPAGTLRVEGFRARLETWWK</sequence>
<keyword evidence="2" id="KW-1003">Cell membrane</keyword>
<dbReference type="GO" id="GO:0030420">
    <property type="term" value="P:establishment of competence for transformation"/>
    <property type="evidence" value="ECO:0007669"/>
    <property type="project" value="InterPro"/>
</dbReference>
<dbReference type="InterPro" id="IPR052159">
    <property type="entry name" value="Competence_DNA_uptake"/>
</dbReference>
<feature type="transmembrane region" description="Helical" evidence="6">
    <location>
        <begin position="358"/>
        <end position="391"/>
    </location>
</feature>
<feature type="transmembrane region" description="Helical" evidence="6">
    <location>
        <begin position="411"/>
        <end position="431"/>
    </location>
</feature>
<dbReference type="OrthoDB" id="9761531at2"/>
<dbReference type="CDD" id="cd07731">
    <property type="entry name" value="ComA-like_MBL-fold"/>
    <property type="match status" value="1"/>
</dbReference>
<proteinExistence type="predicted"/>
<keyword evidence="9" id="KW-1185">Reference proteome</keyword>
<dbReference type="Pfam" id="PF03772">
    <property type="entry name" value="Competence"/>
    <property type="match status" value="1"/>
</dbReference>
<dbReference type="InterPro" id="IPR004477">
    <property type="entry name" value="ComEC_N"/>
</dbReference>
<dbReference type="InterPro" id="IPR035681">
    <property type="entry name" value="ComA-like_MBL"/>
</dbReference>
<dbReference type="InterPro" id="IPR001279">
    <property type="entry name" value="Metallo-B-lactamas"/>
</dbReference>
<name>A0A4Z0M226_9GAMM</name>
<dbReference type="InterPro" id="IPR025405">
    <property type="entry name" value="DUF4131"/>
</dbReference>
<comment type="subcellular location">
    <subcellularLocation>
        <location evidence="1">Cell membrane</location>
        <topology evidence="1">Multi-pass membrane protein</topology>
    </subcellularLocation>
</comment>
<comment type="caution">
    <text evidence="8">The sequence shown here is derived from an EMBL/GenBank/DDBJ whole genome shotgun (WGS) entry which is preliminary data.</text>
</comment>
<evidence type="ECO:0000313" key="9">
    <source>
        <dbReference type="Proteomes" id="UP000298050"/>
    </source>
</evidence>
<dbReference type="Pfam" id="PF00753">
    <property type="entry name" value="Lactamase_B"/>
    <property type="match status" value="1"/>
</dbReference>
<dbReference type="PANTHER" id="PTHR30619">
    <property type="entry name" value="DNA INTERNALIZATION/COMPETENCE PROTEIN COMEC/REC2"/>
    <property type="match status" value="1"/>
</dbReference>
<feature type="transmembrane region" description="Helical" evidence="6">
    <location>
        <begin position="310"/>
        <end position="328"/>
    </location>
</feature>
<dbReference type="Proteomes" id="UP000298050">
    <property type="component" value="Unassembled WGS sequence"/>
</dbReference>
<feature type="transmembrane region" description="Helical" evidence="6">
    <location>
        <begin position="20"/>
        <end position="39"/>
    </location>
</feature>
<dbReference type="GO" id="GO:0005886">
    <property type="term" value="C:plasma membrane"/>
    <property type="evidence" value="ECO:0007669"/>
    <property type="project" value="UniProtKB-SubCell"/>
</dbReference>
<dbReference type="InterPro" id="IPR004797">
    <property type="entry name" value="Competence_ComEC/Rec2"/>
</dbReference>
<feature type="domain" description="Metallo-beta-lactamase" evidence="7">
    <location>
        <begin position="550"/>
        <end position="736"/>
    </location>
</feature>
<evidence type="ECO:0000256" key="4">
    <source>
        <dbReference type="ARBA" id="ARBA00022989"/>
    </source>
</evidence>
<evidence type="ECO:0000313" key="8">
    <source>
        <dbReference type="EMBL" id="TGD73601.1"/>
    </source>
</evidence>
<dbReference type="NCBIfam" id="TIGR00360">
    <property type="entry name" value="ComEC_N-term"/>
    <property type="match status" value="1"/>
</dbReference>
<dbReference type="Pfam" id="PF13567">
    <property type="entry name" value="DUF4131"/>
    <property type="match status" value="1"/>
</dbReference>
<evidence type="ECO:0000256" key="2">
    <source>
        <dbReference type="ARBA" id="ARBA00022475"/>
    </source>
</evidence>
<evidence type="ECO:0000259" key="7">
    <source>
        <dbReference type="SMART" id="SM00849"/>
    </source>
</evidence>
<dbReference type="SUPFAM" id="SSF56281">
    <property type="entry name" value="Metallo-hydrolase/oxidoreductase"/>
    <property type="match status" value="1"/>
</dbReference>
<evidence type="ECO:0000256" key="3">
    <source>
        <dbReference type="ARBA" id="ARBA00022692"/>
    </source>
</evidence>
<dbReference type="InterPro" id="IPR036866">
    <property type="entry name" value="RibonucZ/Hydroxyglut_hydro"/>
</dbReference>
<evidence type="ECO:0000256" key="6">
    <source>
        <dbReference type="SAM" id="Phobius"/>
    </source>
</evidence>
<gene>
    <name evidence="8" type="ORF">E4634_11290</name>
</gene>
<dbReference type="EMBL" id="SRLE01000007">
    <property type="protein sequence ID" value="TGD73601.1"/>
    <property type="molecule type" value="Genomic_DNA"/>
</dbReference>
<feature type="transmembrane region" description="Helical" evidence="6">
    <location>
        <begin position="45"/>
        <end position="66"/>
    </location>
</feature>
<keyword evidence="5 6" id="KW-0472">Membrane</keyword>
<evidence type="ECO:0000256" key="5">
    <source>
        <dbReference type="ARBA" id="ARBA00023136"/>
    </source>
</evidence>
<feature type="transmembrane region" description="Helical" evidence="6">
    <location>
        <begin position="438"/>
        <end position="461"/>
    </location>
</feature>
<accession>A0A4Z0M226</accession>
<protein>
    <submittedName>
        <fullName evidence="8">DNA internalization-related competence protein ComEC/Rec2</fullName>
    </submittedName>
</protein>